<dbReference type="InterPro" id="IPR010989">
    <property type="entry name" value="SNARE"/>
</dbReference>
<evidence type="ECO:0000256" key="2">
    <source>
        <dbReference type="ARBA" id="ARBA00006108"/>
    </source>
</evidence>
<comment type="subcellular location">
    <subcellularLocation>
        <location evidence="1">Membrane</location>
        <topology evidence="1">Single-pass type IV membrane protein</topology>
    </subcellularLocation>
</comment>
<evidence type="ECO:0000256" key="9">
    <source>
        <dbReference type="SAM" id="Phobius"/>
    </source>
</evidence>
<dbReference type="GeneID" id="106462719"/>
<protein>
    <submittedName>
        <fullName evidence="12">Vesicle transport through interaction with t-SNAREs homolog 1B-like</fullName>
    </submittedName>
</protein>
<keyword evidence="4 9" id="KW-0812">Transmembrane</keyword>
<dbReference type="Proteomes" id="UP000694941">
    <property type="component" value="Unplaced"/>
</dbReference>
<evidence type="ECO:0000256" key="1">
    <source>
        <dbReference type="ARBA" id="ARBA00004211"/>
    </source>
</evidence>
<dbReference type="RefSeq" id="XP_013778119.1">
    <property type="nucleotide sequence ID" value="XM_013922665.2"/>
</dbReference>
<evidence type="ECO:0000259" key="10">
    <source>
        <dbReference type="Pfam" id="PF05008"/>
    </source>
</evidence>
<dbReference type="Pfam" id="PF05008">
    <property type="entry name" value="V-SNARE"/>
    <property type="match status" value="1"/>
</dbReference>
<evidence type="ECO:0000313" key="12">
    <source>
        <dbReference type="RefSeq" id="XP_013778119.1"/>
    </source>
</evidence>
<dbReference type="InterPro" id="IPR038407">
    <property type="entry name" value="v-SNARE_N_sf"/>
</dbReference>
<name>A0ABM1BAH9_LIMPO</name>
<sequence length="232" mass="26482">MSSQKFENLEDDFKSLISEVNRKVDRSLNRVLGEQKKSLLREIQRDLDELRTLLDELESEAKTAPNPYRIQMMACVRQYKQDLEQINKKCIGVGGGAAIRQELFGTHNVGSNSASQGIGFEPSGTRTKLLQMNETIGRTTESLSRTHQVAAETDQVAVEVVEELGTQRETLLRTKERLVDTDENLTRSRKIIRSMYRRVITNKVLLIVIIFMELGIIGIEAYFKWGRKHGKN</sequence>
<dbReference type="PANTHER" id="PTHR21230">
    <property type="entry name" value="VESICLE TRANSPORT V-SNARE PROTEIN VTI1-RELATED"/>
    <property type="match status" value="1"/>
</dbReference>
<accession>A0ABM1BAH9</accession>
<evidence type="ECO:0000256" key="3">
    <source>
        <dbReference type="ARBA" id="ARBA00022448"/>
    </source>
</evidence>
<keyword evidence="5" id="KW-0653">Protein transport</keyword>
<dbReference type="SUPFAM" id="SSF47661">
    <property type="entry name" value="t-snare proteins"/>
    <property type="match status" value="1"/>
</dbReference>
<feature type="domain" description="Vesicle transport v-SNARE N-terminal" evidence="10">
    <location>
        <begin position="1"/>
        <end position="89"/>
    </location>
</feature>
<comment type="similarity">
    <text evidence="2">Belongs to the VTI1 family.</text>
</comment>
<dbReference type="Gene3D" id="1.20.58.400">
    <property type="entry name" value="t-snare proteins"/>
    <property type="match status" value="1"/>
</dbReference>
<feature type="transmembrane region" description="Helical" evidence="9">
    <location>
        <begin position="204"/>
        <end position="223"/>
    </location>
</feature>
<keyword evidence="7" id="KW-0175">Coiled coil</keyword>
<evidence type="ECO:0000256" key="7">
    <source>
        <dbReference type="ARBA" id="ARBA00023054"/>
    </source>
</evidence>
<keyword evidence="11" id="KW-1185">Reference proteome</keyword>
<gene>
    <name evidence="12" type="primary">LOC106462719</name>
</gene>
<evidence type="ECO:0000256" key="8">
    <source>
        <dbReference type="ARBA" id="ARBA00023136"/>
    </source>
</evidence>
<keyword evidence="8 9" id="KW-0472">Membrane</keyword>
<keyword evidence="6 9" id="KW-1133">Transmembrane helix</keyword>
<proteinExistence type="inferred from homology"/>
<reference evidence="12" key="1">
    <citation type="submission" date="2025-08" db="UniProtKB">
        <authorList>
            <consortium name="RefSeq"/>
        </authorList>
    </citation>
    <scope>IDENTIFICATION</scope>
    <source>
        <tissue evidence="12">Muscle</tissue>
    </source>
</reference>
<dbReference type="PANTHER" id="PTHR21230:SF89">
    <property type="entry name" value="VESICLE TRANSPORT THROUGH INTERACTION WITH T-SNARES HOMOLOG 1B"/>
    <property type="match status" value="1"/>
</dbReference>
<evidence type="ECO:0000256" key="5">
    <source>
        <dbReference type="ARBA" id="ARBA00022927"/>
    </source>
</evidence>
<evidence type="ECO:0000313" key="11">
    <source>
        <dbReference type="Proteomes" id="UP000694941"/>
    </source>
</evidence>
<dbReference type="Pfam" id="PF12352">
    <property type="entry name" value="V-SNARE_C"/>
    <property type="match status" value="1"/>
</dbReference>
<evidence type="ECO:0000256" key="6">
    <source>
        <dbReference type="ARBA" id="ARBA00022989"/>
    </source>
</evidence>
<dbReference type="Gene3D" id="1.20.5.110">
    <property type="match status" value="1"/>
</dbReference>
<organism evidence="11 12">
    <name type="scientific">Limulus polyphemus</name>
    <name type="common">Atlantic horseshoe crab</name>
    <dbReference type="NCBI Taxonomy" id="6850"/>
    <lineage>
        <taxon>Eukaryota</taxon>
        <taxon>Metazoa</taxon>
        <taxon>Ecdysozoa</taxon>
        <taxon>Arthropoda</taxon>
        <taxon>Chelicerata</taxon>
        <taxon>Merostomata</taxon>
        <taxon>Xiphosura</taxon>
        <taxon>Limulidae</taxon>
        <taxon>Limulus</taxon>
    </lineage>
</organism>
<dbReference type="InterPro" id="IPR007705">
    <property type="entry name" value="Vesicle_trsprt_v-SNARE_N"/>
</dbReference>
<dbReference type="SUPFAM" id="SSF58038">
    <property type="entry name" value="SNARE fusion complex"/>
    <property type="match status" value="1"/>
</dbReference>
<keyword evidence="3" id="KW-0813">Transport</keyword>
<dbReference type="CDD" id="cd15890">
    <property type="entry name" value="SNARE_Vti1b"/>
    <property type="match status" value="1"/>
</dbReference>
<evidence type="ECO:0000256" key="4">
    <source>
        <dbReference type="ARBA" id="ARBA00022692"/>
    </source>
</evidence>